<dbReference type="InterPro" id="IPR045058">
    <property type="entry name" value="GIMA/IAN/Toc"/>
</dbReference>
<dbReference type="Ensembl" id="ENSHBUT00000028128.1">
    <property type="protein sequence ID" value="ENSHBUP00000018932.1"/>
    <property type="gene ID" value="ENSHBUG00000021054.1"/>
</dbReference>
<dbReference type="GeneTree" id="ENSGT01060000251844"/>
<sequence length="88" mass="9388">MVQRNGGSCYINEMFRQAEEAMRKAEADLRIVVVGKTGAGKSSSGNTILGGKAFKTASASSPASVTSECQDFMTLTKVSTMQDIMPYL</sequence>
<evidence type="ECO:0000313" key="6">
    <source>
        <dbReference type="Proteomes" id="UP000264840"/>
    </source>
</evidence>
<evidence type="ECO:0000313" key="5">
    <source>
        <dbReference type="Ensembl" id="ENSHBUP00000018932.1"/>
    </source>
</evidence>
<evidence type="ECO:0000259" key="4">
    <source>
        <dbReference type="Pfam" id="PF04548"/>
    </source>
</evidence>
<evidence type="ECO:0000256" key="3">
    <source>
        <dbReference type="ARBA" id="ARBA00023134"/>
    </source>
</evidence>
<keyword evidence="2" id="KW-0547">Nucleotide-binding</keyword>
<protein>
    <recommendedName>
        <fullName evidence="4">AIG1-type G domain-containing protein</fullName>
    </recommendedName>
</protein>
<accession>A0A3Q3CC56</accession>
<dbReference type="SUPFAM" id="SSF52540">
    <property type="entry name" value="P-loop containing nucleoside triphosphate hydrolases"/>
    <property type="match status" value="1"/>
</dbReference>
<dbReference type="PANTHER" id="PTHR10903">
    <property type="entry name" value="GTPASE, IMAP FAMILY MEMBER-RELATED"/>
    <property type="match status" value="1"/>
</dbReference>
<comment type="similarity">
    <text evidence="1">Belongs to the TRAFAC class TrmE-Era-EngA-EngB-Septin-like GTPase superfamily. AIG1/Toc34/Toc159-like paraseptin GTPase family. IAN subfamily.</text>
</comment>
<reference evidence="5" key="2">
    <citation type="submission" date="2025-09" db="UniProtKB">
        <authorList>
            <consortium name="Ensembl"/>
        </authorList>
    </citation>
    <scope>IDENTIFICATION</scope>
</reference>
<dbReference type="Proteomes" id="UP000264840">
    <property type="component" value="Unplaced"/>
</dbReference>
<evidence type="ECO:0000256" key="1">
    <source>
        <dbReference type="ARBA" id="ARBA00008535"/>
    </source>
</evidence>
<reference evidence="5" key="1">
    <citation type="submission" date="2025-08" db="UniProtKB">
        <authorList>
            <consortium name="Ensembl"/>
        </authorList>
    </citation>
    <scope>IDENTIFICATION</scope>
</reference>
<dbReference type="Pfam" id="PF04548">
    <property type="entry name" value="AIG1"/>
    <property type="match status" value="1"/>
</dbReference>
<dbReference type="PANTHER" id="PTHR10903:SF170">
    <property type="entry name" value="GTPASE IMAP FAMILY MEMBER 7"/>
    <property type="match status" value="1"/>
</dbReference>
<dbReference type="OMA" id="SCYINEM"/>
<organism evidence="5 6">
    <name type="scientific">Haplochromis burtoni</name>
    <name type="common">Burton's mouthbrooder</name>
    <name type="synonym">Chromis burtoni</name>
    <dbReference type="NCBI Taxonomy" id="8153"/>
    <lineage>
        <taxon>Eukaryota</taxon>
        <taxon>Metazoa</taxon>
        <taxon>Chordata</taxon>
        <taxon>Craniata</taxon>
        <taxon>Vertebrata</taxon>
        <taxon>Euteleostomi</taxon>
        <taxon>Actinopterygii</taxon>
        <taxon>Neopterygii</taxon>
        <taxon>Teleostei</taxon>
        <taxon>Neoteleostei</taxon>
        <taxon>Acanthomorphata</taxon>
        <taxon>Ovalentaria</taxon>
        <taxon>Cichlomorphae</taxon>
        <taxon>Cichliformes</taxon>
        <taxon>Cichlidae</taxon>
        <taxon>African cichlids</taxon>
        <taxon>Pseudocrenilabrinae</taxon>
        <taxon>Haplochromini</taxon>
        <taxon>Haplochromis</taxon>
    </lineage>
</organism>
<name>A0A3Q3CC56_HAPBU</name>
<dbReference type="Gene3D" id="3.40.50.300">
    <property type="entry name" value="P-loop containing nucleotide triphosphate hydrolases"/>
    <property type="match status" value="1"/>
</dbReference>
<evidence type="ECO:0000256" key="2">
    <source>
        <dbReference type="ARBA" id="ARBA00022741"/>
    </source>
</evidence>
<dbReference type="AlphaFoldDB" id="A0A3Q3CC56"/>
<feature type="domain" description="AIG1-type G" evidence="4">
    <location>
        <begin position="29"/>
        <end position="74"/>
    </location>
</feature>
<dbReference type="InterPro" id="IPR006703">
    <property type="entry name" value="G_AIG1"/>
</dbReference>
<proteinExistence type="inferred from homology"/>
<keyword evidence="3" id="KW-0342">GTP-binding</keyword>
<dbReference type="GO" id="GO:0005525">
    <property type="term" value="F:GTP binding"/>
    <property type="evidence" value="ECO:0007669"/>
    <property type="project" value="UniProtKB-KW"/>
</dbReference>
<keyword evidence="6" id="KW-1185">Reference proteome</keyword>
<dbReference type="InterPro" id="IPR027417">
    <property type="entry name" value="P-loop_NTPase"/>
</dbReference>